<keyword evidence="2 4" id="KW-0694">RNA-binding</keyword>
<dbReference type="CDD" id="cd12291">
    <property type="entry name" value="RRM1_La"/>
    <property type="match status" value="1"/>
</dbReference>
<dbReference type="SMART" id="SM00715">
    <property type="entry name" value="LA"/>
    <property type="match status" value="1"/>
</dbReference>
<dbReference type="Gene3D" id="3.30.70.330">
    <property type="match status" value="2"/>
</dbReference>
<dbReference type="GO" id="GO:1990904">
    <property type="term" value="C:ribonucleoprotein complex"/>
    <property type="evidence" value="ECO:0007669"/>
    <property type="project" value="UniProtKB-UniRule"/>
</dbReference>
<feature type="domain" description="XRRM" evidence="7">
    <location>
        <begin position="214"/>
        <end position="340"/>
    </location>
</feature>
<dbReference type="InterPro" id="IPR002344">
    <property type="entry name" value="Lupus_La"/>
</dbReference>
<accession>A0AAN7P9K4</accession>
<feature type="region of interest" description="Disordered" evidence="5">
    <location>
        <begin position="315"/>
        <end position="344"/>
    </location>
</feature>
<keyword evidence="9" id="KW-1185">Reference proteome</keyword>
<dbReference type="GO" id="GO:0045727">
    <property type="term" value="P:positive regulation of translation"/>
    <property type="evidence" value="ECO:0007669"/>
    <property type="project" value="TreeGrafter"/>
</dbReference>
<comment type="subcellular location">
    <subcellularLocation>
        <location evidence="1">Nucleus</location>
    </subcellularLocation>
</comment>
<evidence type="ECO:0000256" key="4">
    <source>
        <dbReference type="PROSITE-ProRule" id="PRU00332"/>
    </source>
</evidence>
<dbReference type="InterPro" id="IPR036390">
    <property type="entry name" value="WH_DNA-bd_sf"/>
</dbReference>
<dbReference type="GO" id="GO:0010494">
    <property type="term" value="C:cytoplasmic stress granule"/>
    <property type="evidence" value="ECO:0007669"/>
    <property type="project" value="TreeGrafter"/>
</dbReference>
<dbReference type="PROSITE" id="PS50961">
    <property type="entry name" value="HTH_LA"/>
    <property type="match status" value="1"/>
</dbReference>
<evidence type="ECO:0008006" key="10">
    <source>
        <dbReference type="Google" id="ProtNLM"/>
    </source>
</evidence>
<dbReference type="InterPro" id="IPR006630">
    <property type="entry name" value="La_HTH"/>
</dbReference>
<keyword evidence="3" id="KW-0539">Nucleus</keyword>
<dbReference type="InterPro" id="IPR036388">
    <property type="entry name" value="WH-like_DNA-bd_sf"/>
</dbReference>
<evidence type="ECO:0000256" key="2">
    <source>
        <dbReference type="ARBA" id="ARBA00022884"/>
    </source>
</evidence>
<dbReference type="InterPro" id="IPR012677">
    <property type="entry name" value="Nucleotide-bd_a/b_plait_sf"/>
</dbReference>
<evidence type="ECO:0000313" key="9">
    <source>
        <dbReference type="Proteomes" id="UP001353858"/>
    </source>
</evidence>
<organism evidence="8 9">
    <name type="scientific">Aquatica leii</name>
    <dbReference type="NCBI Taxonomy" id="1421715"/>
    <lineage>
        <taxon>Eukaryota</taxon>
        <taxon>Metazoa</taxon>
        <taxon>Ecdysozoa</taxon>
        <taxon>Arthropoda</taxon>
        <taxon>Hexapoda</taxon>
        <taxon>Insecta</taxon>
        <taxon>Pterygota</taxon>
        <taxon>Neoptera</taxon>
        <taxon>Endopterygota</taxon>
        <taxon>Coleoptera</taxon>
        <taxon>Polyphaga</taxon>
        <taxon>Elateriformia</taxon>
        <taxon>Elateroidea</taxon>
        <taxon>Lampyridae</taxon>
        <taxon>Luciolinae</taxon>
        <taxon>Aquatica</taxon>
    </lineage>
</organism>
<dbReference type="AlphaFoldDB" id="A0AAN7P9K4"/>
<evidence type="ECO:0000256" key="3">
    <source>
        <dbReference type="ARBA" id="ARBA00023242"/>
    </source>
</evidence>
<dbReference type="SUPFAM" id="SSF46785">
    <property type="entry name" value="Winged helix' DNA-binding domain"/>
    <property type="match status" value="1"/>
</dbReference>
<evidence type="ECO:0000313" key="8">
    <source>
        <dbReference type="EMBL" id="KAK4880242.1"/>
    </source>
</evidence>
<dbReference type="PANTHER" id="PTHR22792">
    <property type="entry name" value="LUPUS LA PROTEIN-RELATED"/>
    <property type="match status" value="1"/>
</dbReference>
<dbReference type="SUPFAM" id="SSF54928">
    <property type="entry name" value="RNA-binding domain, RBD"/>
    <property type="match status" value="1"/>
</dbReference>
<dbReference type="InterPro" id="IPR035979">
    <property type="entry name" value="RBD_domain_sf"/>
</dbReference>
<dbReference type="Proteomes" id="UP001353858">
    <property type="component" value="Unassembled WGS sequence"/>
</dbReference>
<evidence type="ECO:0000259" key="6">
    <source>
        <dbReference type="PROSITE" id="PS50961"/>
    </source>
</evidence>
<dbReference type="GO" id="GO:0005829">
    <property type="term" value="C:cytosol"/>
    <property type="evidence" value="ECO:0007669"/>
    <property type="project" value="TreeGrafter"/>
</dbReference>
<evidence type="ECO:0000259" key="7">
    <source>
        <dbReference type="PROSITE" id="PS51939"/>
    </source>
</evidence>
<dbReference type="Pfam" id="PF05383">
    <property type="entry name" value="La"/>
    <property type="match status" value="1"/>
</dbReference>
<proteinExistence type="predicted"/>
<feature type="domain" description="HTH La-type RNA-binding" evidence="6">
    <location>
        <begin position="1"/>
        <end position="91"/>
    </location>
</feature>
<feature type="compositionally biased region" description="Basic residues" evidence="5">
    <location>
        <begin position="315"/>
        <end position="330"/>
    </location>
</feature>
<evidence type="ECO:0000256" key="5">
    <source>
        <dbReference type="SAM" id="MobiDB-lite"/>
    </source>
</evidence>
<dbReference type="GO" id="GO:0008033">
    <property type="term" value="P:tRNA processing"/>
    <property type="evidence" value="ECO:0007669"/>
    <property type="project" value="TreeGrafter"/>
</dbReference>
<dbReference type="InterPro" id="IPR014886">
    <property type="entry name" value="La_xRRM"/>
</dbReference>
<reference evidence="9" key="1">
    <citation type="submission" date="2023-01" db="EMBL/GenBank/DDBJ databases">
        <title>Key to firefly adult light organ development and bioluminescence: homeobox transcription factors regulate luciferase expression and transportation to peroxisome.</title>
        <authorList>
            <person name="Fu X."/>
        </authorList>
    </citation>
    <scope>NUCLEOTIDE SEQUENCE [LARGE SCALE GENOMIC DNA]</scope>
</reference>
<gene>
    <name evidence="8" type="ORF">RN001_008388</name>
</gene>
<dbReference type="GO" id="GO:0003729">
    <property type="term" value="F:mRNA binding"/>
    <property type="evidence" value="ECO:0007669"/>
    <property type="project" value="TreeGrafter"/>
</dbReference>
<dbReference type="PANTHER" id="PTHR22792:SF166">
    <property type="entry name" value="LUPUS LA PROTEIN HOMOLOG"/>
    <property type="match status" value="1"/>
</dbReference>
<protein>
    <recommendedName>
        <fullName evidence="10">La protein homolog</fullName>
    </recommendedName>
</protein>
<dbReference type="InterPro" id="IPR045180">
    <property type="entry name" value="La_dom_prot"/>
</dbReference>
<dbReference type="Gene3D" id="1.10.10.10">
    <property type="entry name" value="Winged helix-like DNA-binding domain superfamily/Winged helix DNA-binding domain"/>
    <property type="match status" value="1"/>
</dbReference>
<dbReference type="GO" id="GO:0005634">
    <property type="term" value="C:nucleus"/>
    <property type="evidence" value="ECO:0007669"/>
    <property type="project" value="UniProtKB-SubCell"/>
</dbReference>
<name>A0AAN7P9K4_9COLE</name>
<dbReference type="PROSITE" id="PS51939">
    <property type="entry name" value="XRRM"/>
    <property type="match status" value="1"/>
</dbReference>
<comment type="caution">
    <text evidence="8">The sequence shown here is derived from an EMBL/GenBank/DDBJ whole genome shotgun (WGS) entry which is preliminary data.</text>
</comment>
<evidence type="ECO:0000256" key="1">
    <source>
        <dbReference type="ARBA" id="ARBA00004123"/>
    </source>
</evidence>
<dbReference type="EMBL" id="JARPUR010000003">
    <property type="protein sequence ID" value="KAK4880242.1"/>
    <property type="molecule type" value="Genomic_DNA"/>
</dbReference>
<dbReference type="PRINTS" id="PR00302">
    <property type="entry name" value="LUPUSLA"/>
</dbReference>
<sequence length="344" mass="40215">MASDLEKKIINQIEYYFSDFNLSRDKFLQGEIVKDNGWVELTTLLKFERLASYTTDKEVIVDALKKSENNVVVVNDDGTKVRRSPDKPLPEFNEEYKKAIVDRTAYAKGFPLDESLDNILKFISENHGIYESCIKRTYLDKATKERKFKGSCFIVFKSLDDCKKFVDAESVKYNDMELIRKFQSNYLEEKKQEFHDRKNNKKKLKEAINEPKLTFSKGIIIHFSGIPDNVVLTREEIKEKITEINENEPSYIDYNKGDLEGWVRMAKESEASEFHKKLTDGVMEVGDVKLQVRVLEEEEEEKYLTKTKEVMHKKRQFLKKGRRGNKRHHGNCSEGGHKNKKAKV</sequence>
<dbReference type="Pfam" id="PF08777">
    <property type="entry name" value="RRM_3"/>
    <property type="match status" value="1"/>
</dbReference>